<name>A0A1Y2CGC8_9FUNG</name>
<evidence type="ECO:0000256" key="1">
    <source>
        <dbReference type="SAM" id="MobiDB-lite"/>
    </source>
</evidence>
<feature type="region of interest" description="Disordered" evidence="1">
    <location>
        <begin position="59"/>
        <end position="106"/>
    </location>
</feature>
<dbReference type="EMBL" id="MCGO01000018">
    <property type="protein sequence ID" value="ORY46108.1"/>
    <property type="molecule type" value="Genomic_DNA"/>
</dbReference>
<keyword evidence="3" id="KW-1185">Reference proteome</keyword>
<protein>
    <submittedName>
        <fullName evidence="2">Uncharacterized protein</fullName>
    </submittedName>
</protein>
<reference evidence="2 3" key="1">
    <citation type="submission" date="2016-07" db="EMBL/GenBank/DDBJ databases">
        <title>Pervasive Adenine N6-methylation of Active Genes in Fungi.</title>
        <authorList>
            <consortium name="DOE Joint Genome Institute"/>
            <person name="Mondo S.J."/>
            <person name="Dannebaum R.O."/>
            <person name="Kuo R.C."/>
            <person name="Labutti K."/>
            <person name="Haridas S."/>
            <person name="Kuo A."/>
            <person name="Salamov A."/>
            <person name="Ahrendt S.R."/>
            <person name="Lipzen A."/>
            <person name="Sullivan W."/>
            <person name="Andreopoulos W.B."/>
            <person name="Clum A."/>
            <person name="Lindquist E."/>
            <person name="Daum C."/>
            <person name="Ramamoorthy G.K."/>
            <person name="Gryganskyi A."/>
            <person name="Culley D."/>
            <person name="Magnuson J.K."/>
            <person name="James T.Y."/>
            <person name="O'Malley M.A."/>
            <person name="Stajich J.E."/>
            <person name="Spatafora J.W."/>
            <person name="Visel A."/>
            <person name="Grigoriev I.V."/>
        </authorList>
    </citation>
    <scope>NUCLEOTIDE SEQUENCE [LARGE SCALE GENOMIC DNA]</scope>
    <source>
        <strain evidence="2 3">JEL800</strain>
    </source>
</reference>
<accession>A0A1Y2CGC8</accession>
<proteinExistence type="predicted"/>
<gene>
    <name evidence="2" type="ORF">BCR33DRAFT_849711</name>
</gene>
<dbReference type="Proteomes" id="UP000193642">
    <property type="component" value="Unassembled WGS sequence"/>
</dbReference>
<evidence type="ECO:0000313" key="2">
    <source>
        <dbReference type="EMBL" id="ORY46108.1"/>
    </source>
</evidence>
<evidence type="ECO:0000313" key="3">
    <source>
        <dbReference type="Proteomes" id="UP000193642"/>
    </source>
</evidence>
<comment type="caution">
    <text evidence="2">The sequence shown here is derived from an EMBL/GenBank/DDBJ whole genome shotgun (WGS) entry which is preliminary data.</text>
</comment>
<dbReference type="AlphaFoldDB" id="A0A1Y2CGC8"/>
<sequence>MLSRNATTIVAVTFCDATRANCKARAYKEHIQKCGNPMTDEMLEWANPDFFKAFPNTTNKAATKGKEPAAMVPYSQHGSNPPDLSRNSDELSPSDRPGRAYQKHYY</sequence>
<organism evidence="2 3">
    <name type="scientific">Rhizoclosmatium globosum</name>
    <dbReference type="NCBI Taxonomy" id="329046"/>
    <lineage>
        <taxon>Eukaryota</taxon>
        <taxon>Fungi</taxon>
        <taxon>Fungi incertae sedis</taxon>
        <taxon>Chytridiomycota</taxon>
        <taxon>Chytridiomycota incertae sedis</taxon>
        <taxon>Chytridiomycetes</taxon>
        <taxon>Chytridiales</taxon>
        <taxon>Chytriomycetaceae</taxon>
        <taxon>Rhizoclosmatium</taxon>
    </lineage>
</organism>